<name>A0A6J6KAT0_9ZZZZ</name>
<reference evidence="2" key="1">
    <citation type="submission" date="2020-05" db="EMBL/GenBank/DDBJ databases">
        <authorList>
            <person name="Chiriac C."/>
            <person name="Salcher M."/>
            <person name="Ghai R."/>
            <person name="Kavagutti S V."/>
        </authorList>
    </citation>
    <scope>NUCLEOTIDE SEQUENCE</scope>
</reference>
<evidence type="ECO:0000313" key="2">
    <source>
        <dbReference type="EMBL" id="CAB4646512.1"/>
    </source>
</evidence>
<dbReference type="Pfam" id="PF20060">
    <property type="entry name" value="DUF6459"/>
    <property type="match status" value="1"/>
</dbReference>
<protein>
    <submittedName>
        <fullName evidence="2">Unannotated protein</fullName>
    </submittedName>
</protein>
<organism evidence="2">
    <name type="scientific">freshwater metagenome</name>
    <dbReference type="NCBI Taxonomy" id="449393"/>
    <lineage>
        <taxon>unclassified sequences</taxon>
        <taxon>metagenomes</taxon>
        <taxon>ecological metagenomes</taxon>
    </lineage>
</organism>
<gene>
    <name evidence="1" type="ORF">UFOPK1684_00751</name>
    <name evidence="2" type="ORF">UFOPK2158_00958</name>
</gene>
<sequence length="152" mass="17099">MSHTVLTSPAEDPAEPEKLTSIDAREHFERQFTPTSLLPDPATFAMNLTRRTIEVLQGARDVTQIARWVTDDVYFSLLDQINARTRKMSLIAPGAKPRTLRNFTLTTVKISEPREGIIEACVMVSGSRRCRAVALRLEGLDNRWRASSFALL</sequence>
<evidence type="ECO:0000313" key="1">
    <source>
        <dbReference type="EMBL" id="CAB4571505.1"/>
    </source>
</evidence>
<accession>A0A6J6KAT0</accession>
<proteinExistence type="predicted"/>
<dbReference type="EMBL" id="CAEZVY010000098">
    <property type="protein sequence ID" value="CAB4646512.1"/>
    <property type="molecule type" value="Genomic_DNA"/>
</dbReference>
<dbReference type="EMBL" id="CAEZTM010000029">
    <property type="protein sequence ID" value="CAB4571505.1"/>
    <property type="molecule type" value="Genomic_DNA"/>
</dbReference>
<dbReference type="InterPro" id="IPR045596">
    <property type="entry name" value="DUF6459"/>
</dbReference>
<dbReference type="AlphaFoldDB" id="A0A6J6KAT0"/>